<dbReference type="OrthoDB" id="714010at2"/>
<dbReference type="AlphaFoldDB" id="A0A5S5D070"/>
<name>A0A5S5D070_9SPHI</name>
<evidence type="ECO:0000313" key="2">
    <source>
        <dbReference type="EMBL" id="TYP89431.1"/>
    </source>
</evidence>
<proteinExistence type="predicted"/>
<organism evidence="2 3">
    <name type="scientific">Sphingobacterium allocomposti</name>
    <dbReference type="NCBI Taxonomy" id="415956"/>
    <lineage>
        <taxon>Bacteria</taxon>
        <taxon>Pseudomonadati</taxon>
        <taxon>Bacteroidota</taxon>
        <taxon>Sphingobacteriia</taxon>
        <taxon>Sphingobacteriales</taxon>
        <taxon>Sphingobacteriaceae</taxon>
        <taxon>Sphingobacterium</taxon>
    </lineage>
</organism>
<evidence type="ECO:0000256" key="1">
    <source>
        <dbReference type="SAM" id="Phobius"/>
    </source>
</evidence>
<evidence type="ECO:0000313" key="3">
    <source>
        <dbReference type="Proteomes" id="UP000325105"/>
    </source>
</evidence>
<feature type="transmembrane region" description="Helical" evidence="1">
    <location>
        <begin position="25"/>
        <end position="44"/>
    </location>
</feature>
<protein>
    <submittedName>
        <fullName evidence="2">Uncharacterized protein</fullName>
    </submittedName>
</protein>
<sequence>MSEIKEQQNQPAKQPTFMQIVRHPVTYALMVVVSVFWFVLYYIADSKDSQLDREAKLYDRIIEEVRKQSKQEITEQITPIAEKVDTIKQKADSTFSNINKRLK</sequence>
<keyword evidence="3" id="KW-1185">Reference proteome</keyword>
<reference evidence="2 3" key="1">
    <citation type="submission" date="2019-07" db="EMBL/GenBank/DDBJ databases">
        <title>Genomic Encyclopedia of Archaeal and Bacterial Type Strains, Phase II (KMG-II): from individual species to whole genera.</title>
        <authorList>
            <person name="Goeker M."/>
        </authorList>
    </citation>
    <scope>NUCLEOTIDE SEQUENCE [LARGE SCALE GENOMIC DNA]</scope>
    <source>
        <strain evidence="2 3">DSM 18850</strain>
    </source>
</reference>
<keyword evidence="1" id="KW-0812">Transmembrane</keyword>
<keyword evidence="1" id="KW-1133">Transmembrane helix</keyword>
<comment type="caution">
    <text evidence="2">The sequence shown here is derived from an EMBL/GenBank/DDBJ whole genome shotgun (WGS) entry which is preliminary data.</text>
</comment>
<dbReference type="RefSeq" id="WP_148910028.1">
    <property type="nucleotide sequence ID" value="NZ_VNHX01000027.1"/>
</dbReference>
<dbReference type="Proteomes" id="UP000325105">
    <property type="component" value="Unassembled WGS sequence"/>
</dbReference>
<gene>
    <name evidence="2" type="ORF">BC792_12732</name>
</gene>
<accession>A0A5S5D070</accession>
<keyword evidence="1" id="KW-0472">Membrane</keyword>
<dbReference type="EMBL" id="VNHX01000027">
    <property type="protein sequence ID" value="TYP89431.1"/>
    <property type="molecule type" value="Genomic_DNA"/>
</dbReference>